<gene>
    <name evidence="6" type="ORF">COW57_00550</name>
</gene>
<dbReference type="AlphaFoldDB" id="A0A2M7EKZ8"/>
<dbReference type="GO" id="GO:0000049">
    <property type="term" value="F:tRNA binding"/>
    <property type="evidence" value="ECO:0007669"/>
    <property type="project" value="TreeGrafter"/>
</dbReference>
<evidence type="ECO:0000256" key="1">
    <source>
        <dbReference type="ARBA" id="ARBA00001946"/>
    </source>
</evidence>
<dbReference type="GO" id="GO:0016779">
    <property type="term" value="F:nucleotidyltransferase activity"/>
    <property type="evidence" value="ECO:0007669"/>
    <property type="project" value="UniProtKB-KW"/>
</dbReference>
<evidence type="ECO:0000256" key="5">
    <source>
        <dbReference type="ARBA" id="ARBA00022842"/>
    </source>
</evidence>
<dbReference type="PANTHER" id="PTHR46173">
    <property type="entry name" value="CCA TRNA NUCLEOTIDYLTRANSFERASE 1, MITOCHONDRIAL"/>
    <property type="match status" value="1"/>
</dbReference>
<evidence type="ECO:0000256" key="4">
    <source>
        <dbReference type="ARBA" id="ARBA00022723"/>
    </source>
</evidence>
<dbReference type="PANTHER" id="PTHR46173:SF1">
    <property type="entry name" value="CCA TRNA NUCLEOTIDYLTRANSFERASE 1, MITOCHONDRIAL"/>
    <property type="match status" value="1"/>
</dbReference>
<dbReference type="InterPro" id="IPR050264">
    <property type="entry name" value="Bact_CCA-adding_enz_type3_sf"/>
</dbReference>
<name>A0A2M7EKZ8_9BACT</name>
<proteinExistence type="predicted"/>
<organism evidence="6 7">
    <name type="scientific">Candidatus Roizmanbacteria bacterium CG17_big_fil_post_rev_8_21_14_2_50_39_7</name>
    <dbReference type="NCBI Taxonomy" id="1974858"/>
    <lineage>
        <taxon>Bacteria</taxon>
        <taxon>Candidatus Roizmaniibacteriota</taxon>
    </lineage>
</organism>
<dbReference type="GO" id="GO:0008033">
    <property type="term" value="P:tRNA processing"/>
    <property type="evidence" value="ECO:0007669"/>
    <property type="project" value="UniProtKB-KW"/>
</dbReference>
<keyword evidence="6" id="KW-0808">Transferase</keyword>
<comment type="caution">
    <text evidence="6">The sequence shown here is derived from an EMBL/GenBank/DDBJ whole genome shotgun (WGS) entry which is preliminary data.</text>
</comment>
<reference evidence="7" key="1">
    <citation type="submission" date="2017-09" db="EMBL/GenBank/DDBJ databases">
        <title>Depth-based differentiation of microbial function through sediment-hosted aquifers and enrichment of novel symbionts in the deep terrestrial subsurface.</title>
        <authorList>
            <person name="Probst A.J."/>
            <person name="Ladd B."/>
            <person name="Jarett J.K."/>
            <person name="Geller-Mcgrath D.E."/>
            <person name="Sieber C.M.K."/>
            <person name="Emerson J.B."/>
            <person name="Anantharaman K."/>
            <person name="Thomas B.C."/>
            <person name="Malmstrom R."/>
            <person name="Stieglmeier M."/>
            <person name="Klingl A."/>
            <person name="Woyke T."/>
            <person name="Ryan C.M."/>
            <person name="Banfield J.F."/>
        </authorList>
    </citation>
    <scope>NUCLEOTIDE SEQUENCE [LARGE SCALE GENOMIC DNA]</scope>
</reference>
<dbReference type="SUPFAM" id="SSF81891">
    <property type="entry name" value="Poly A polymerase C-terminal region-like"/>
    <property type="match status" value="1"/>
</dbReference>
<keyword evidence="2" id="KW-0819">tRNA processing</keyword>
<keyword evidence="5" id="KW-0460">Magnesium</keyword>
<comment type="cofactor">
    <cofactor evidence="1">
        <name>Mg(2+)</name>
        <dbReference type="ChEBI" id="CHEBI:18420"/>
    </cofactor>
</comment>
<evidence type="ECO:0000313" key="7">
    <source>
        <dbReference type="Proteomes" id="UP000228762"/>
    </source>
</evidence>
<feature type="non-terminal residue" evidence="6">
    <location>
        <position position="49"/>
    </location>
</feature>
<dbReference type="EMBL" id="PFEV01000023">
    <property type="protein sequence ID" value="PIV71247.1"/>
    <property type="molecule type" value="Genomic_DNA"/>
</dbReference>
<dbReference type="GO" id="GO:0046872">
    <property type="term" value="F:metal ion binding"/>
    <property type="evidence" value="ECO:0007669"/>
    <property type="project" value="UniProtKB-KW"/>
</dbReference>
<sequence>GKKHIDERKIVAVGNADTRFQEDALRMMRGIRFASQLGFLIDDETRNAM</sequence>
<dbReference type="Gene3D" id="1.10.3090.10">
    <property type="entry name" value="cca-adding enzyme, domain 2"/>
    <property type="match status" value="1"/>
</dbReference>
<evidence type="ECO:0000313" key="6">
    <source>
        <dbReference type="EMBL" id="PIV71247.1"/>
    </source>
</evidence>
<keyword evidence="3" id="KW-0548">Nucleotidyltransferase</keyword>
<protein>
    <submittedName>
        <fullName evidence="6">CCA tRNA nucleotidyltransferase</fullName>
    </submittedName>
</protein>
<dbReference type="Proteomes" id="UP000228762">
    <property type="component" value="Unassembled WGS sequence"/>
</dbReference>
<accession>A0A2M7EKZ8</accession>
<feature type="non-terminal residue" evidence="6">
    <location>
        <position position="1"/>
    </location>
</feature>
<evidence type="ECO:0000256" key="3">
    <source>
        <dbReference type="ARBA" id="ARBA00022695"/>
    </source>
</evidence>
<evidence type="ECO:0000256" key="2">
    <source>
        <dbReference type="ARBA" id="ARBA00022694"/>
    </source>
</evidence>
<keyword evidence="4" id="KW-0479">Metal-binding</keyword>